<dbReference type="Pfam" id="PF02770">
    <property type="entry name" value="Acyl-CoA_dh_M"/>
    <property type="match status" value="1"/>
</dbReference>
<dbReference type="EMBL" id="VOQR01000001">
    <property type="protein sequence ID" value="TXC70280.1"/>
    <property type="molecule type" value="Genomic_DNA"/>
</dbReference>
<dbReference type="InterPro" id="IPR046373">
    <property type="entry name" value="Acyl-CoA_Oxase/DH_mid-dom_sf"/>
</dbReference>
<dbReference type="Gene3D" id="1.20.140.10">
    <property type="entry name" value="Butyryl-CoA Dehydrogenase, subunit A, domain 3"/>
    <property type="match status" value="1"/>
</dbReference>
<comment type="cofactor">
    <cofactor evidence="1 6">
        <name>FAD</name>
        <dbReference type="ChEBI" id="CHEBI:57692"/>
    </cofactor>
</comment>
<dbReference type="InterPro" id="IPR009100">
    <property type="entry name" value="AcylCoA_DH/oxidase_NM_dom_sf"/>
</dbReference>
<dbReference type="InterPro" id="IPR013786">
    <property type="entry name" value="AcylCoA_DH/ox_N"/>
</dbReference>
<dbReference type="RefSeq" id="WP_147080320.1">
    <property type="nucleotide sequence ID" value="NZ_VOQR01000001.1"/>
</dbReference>
<feature type="domain" description="Acyl-CoA dehydrogenase/oxidase C-terminal" evidence="7">
    <location>
        <begin position="235"/>
        <end position="373"/>
    </location>
</feature>
<dbReference type="PANTHER" id="PTHR43292">
    <property type="entry name" value="ACYL-COA DEHYDROGENASE"/>
    <property type="match status" value="1"/>
</dbReference>
<sequence length="381" mass="41909">MHFDWTDEERAFRQRLRDFLVATLPEDWERFSQHGPASPALTRYAETFCGTLAEQGMLTPHWPVEIGGAGLDPRHQTILAEEMWIAGEPRGGQYMNVNWIGPTLIRYGSAEQQARYLPPITAGKALWCQGFSEPGAGSDLASLRTRAVLDGDTYRVTGQKIWTSYAGLADTCFLVCRTSDDRKKGISILLVPMDTPGITVRQIPSLIGEGDIHEVFFDDMVVPVSARLGEEGEAWSIIAYSLTNERLGIPRYALARAALDRAVLVLQRQGDWDGEAVRIEAAHCLALCEGARMASYAIVSRRAAGEAIGAESSSARFATIMAERRVSEFVVEYLPEALADAHPYLKMHHQRGIVAGIAAGAAEIQLNIIASDVLELPREAR</sequence>
<dbReference type="Proteomes" id="UP000321250">
    <property type="component" value="Unassembled WGS sequence"/>
</dbReference>
<evidence type="ECO:0000313" key="11">
    <source>
        <dbReference type="Proteomes" id="UP000321250"/>
    </source>
</evidence>
<accession>A0A5C6UD05</accession>
<comment type="similarity">
    <text evidence="2 6">Belongs to the acyl-CoA dehydrogenase family.</text>
</comment>
<evidence type="ECO:0000256" key="2">
    <source>
        <dbReference type="ARBA" id="ARBA00009347"/>
    </source>
</evidence>
<keyword evidence="4 6" id="KW-0274">FAD</keyword>
<keyword evidence="11" id="KW-1185">Reference proteome</keyword>
<keyword evidence="3 6" id="KW-0285">Flavoprotein</keyword>
<dbReference type="InterPro" id="IPR009075">
    <property type="entry name" value="AcylCo_DH/oxidase_C"/>
</dbReference>
<comment type="caution">
    <text evidence="10">The sequence shown here is derived from an EMBL/GenBank/DDBJ whole genome shotgun (WGS) entry which is preliminary data.</text>
</comment>
<evidence type="ECO:0000256" key="6">
    <source>
        <dbReference type="RuleBase" id="RU362125"/>
    </source>
</evidence>
<dbReference type="SUPFAM" id="SSF56645">
    <property type="entry name" value="Acyl-CoA dehydrogenase NM domain-like"/>
    <property type="match status" value="1"/>
</dbReference>
<name>A0A5C6UD05_9SPHN</name>
<feature type="domain" description="Acyl-CoA oxidase/dehydrogenase middle" evidence="8">
    <location>
        <begin position="128"/>
        <end position="219"/>
    </location>
</feature>
<dbReference type="Pfam" id="PF02771">
    <property type="entry name" value="Acyl-CoA_dh_N"/>
    <property type="match status" value="1"/>
</dbReference>
<protein>
    <submittedName>
        <fullName evidence="10">Acyl-CoA dehydrogenase</fullName>
    </submittedName>
</protein>
<feature type="domain" description="Acyl-CoA dehydrogenase/oxidase N-terminal" evidence="9">
    <location>
        <begin position="6"/>
        <end position="124"/>
    </location>
</feature>
<dbReference type="Pfam" id="PF00441">
    <property type="entry name" value="Acyl-CoA_dh_1"/>
    <property type="match status" value="1"/>
</dbReference>
<dbReference type="InterPro" id="IPR037069">
    <property type="entry name" value="AcylCoA_DH/ox_N_sf"/>
</dbReference>
<keyword evidence="5 6" id="KW-0560">Oxidoreductase</keyword>
<evidence type="ECO:0000256" key="3">
    <source>
        <dbReference type="ARBA" id="ARBA00022630"/>
    </source>
</evidence>
<dbReference type="Gene3D" id="1.10.540.10">
    <property type="entry name" value="Acyl-CoA dehydrogenase/oxidase, N-terminal domain"/>
    <property type="match status" value="1"/>
</dbReference>
<dbReference type="GO" id="GO:0050660">
    <property type="term" value="F:flavin adenine dinucleotide binding"/>
    <property type="evidence" value="ECO:0007669"/>
    <property type="project" value="InterPro"/>
</dbReference>
<evidence type="ECO:0000313" key="10">
    <source>
        <dbReference type="EMBL" id="TXC70280.1"/>
    </source>
</evidence>
<dbReference type="SUPFAM" id="SSF47203">
    <property type="entry name" value="Acyl-CoA dehydrogenase C-terminal domain-like"/>
    <property type="match status" value="1"/>
</dbReference>
<reference evidence="10 11" key="1">
    <citation type="journal article" date="2013" name="Antonie Van Leeuwenhoek">
        <title>Sphingomonas ginsenosidivorax sp. nov., with the ability to transform ginsenosides.</title>
        <authorList>
            <person name="Jin X.F."/>
            <person name="Kim J.K."/>
            <person name="Liu Q.M."/>
            <person name="Kang M.S."/>
            <person name="He D."/>
            <person name="Jin F.X."/>
            <person name="Kim S.C."/>
            <person name="Im W.T."/>
        </authorList>
    </citation>
    <scope>NUCLEOTIDE SEQUENCE [LARGE SCALE GENOMIC DNA]</scope>
    <source>
        <strain evidence="10 11">KHI67</strain>
    </source>
</reference>
<organism evidence="10 11">
    <name type="scientific">Sphingomonas ginsenosidivorax</name>
    <dbReference type="NCBI Taxonomy" id="862135"/>
    <lineage>
        <taxon>Bacteria</taxon>
        <taxon>Pseudomonadati</taxon>
        <taxon>Pseudomonadota</taxon>
        <taxon>Alphaproteobacteria</taxon>
        <taxon>Sphingomonadales</taxon>
        <taxon>Sphingomonadaceae</taxon>
        <taxon>Sphingomonas</taxon>
    </lineage>
</organism>
<dbReference type="Gene3D" id="2.40.110.10">
    <property type="entry name" value="Butyryl-CoA Dehydrogenase, subunit A, domain 2"/>
    <property type="match status" value="1"/>
</dbReference>
<evidence type="ECO:0000256" key="4">
    <source>
        <dbReference type="ARBA" id="ARBA00022827"/>
    </source>
</evidence>
<dbReference type="GO" id="GO:0016627">
    <property type="term" value="F:oxidoreductase activity, acting on the CH-CH group of donors"/>
    <property type="evidence" value="ECO:0007669"/>
    <property type="project" value="InterPro"/>
</dbReference>
<evidence type="ECO:0000256" key="1">
    <source>
        <dbReference type="ARBA" id="ARBA00001974"/>
    </source>
</evidence>
<evidence type="ECO:0000259" key="8">
    <source>
        <dbReference type="Pfam" id="PF02770"/>
    </source>
</evidence>
<proteinExistence type="inferred from homology"/>
<dbReference type="InterPro" id="IPR006091">
    <property type="entry name" value="Acyl-CoA_Oxase/DH_mid-dom"/>
</dbReference>
<dbReference type="GO" id="GO:0005886">
    <property type="term" value="C:plasma membrane"/>
    <property type="evidence" value="ECO:0007669"/>
    <property type="project" value="TreeGrafter"/>
</dbReference>
<dbReference type="PANTHER" id="PTHR43292:SF3">
    <property type="entry name" value="ACYL-COA DEHYDROGENASE FADE29"/>
    <property type="match status" value="1"/>
</dbReference>
<dbReference type="InterPro" id="IPR036250">
    <property type="entry name" value="AcylCo_DH-like_C"/>
</dbReference>
<dbReference type="InterPro" id="IPR052161">
    <property type="entry name" value="Mycobact_Acyl-CoA_DH"/>
</dbReference>
<dbReference type="OrthoDB" id="9780544at2"/>
<evidence type="ECO:0000256" key="5">
    <source>
        <dbReference type="ARBA" id="ARBA00023002"/>
    </source>
</evidence>
<evidence type="ECO:0000259" key="7">
    <source>
        <dbReference type="Pfam" id="PF00441"/>
    </source>
</evidence>
<gene>
    <name evidence="10" type="ORF">FSB78_04470</name>
</gene>
<dbReference type="AlphaFoldDB" id="A0A5C6UD05"/>
<evidence type="ECO:0000259" key="9">
    <source>
        <dbReference type="Pfam" id="PF02771"/>
    </source>
</evidence>